<feature type="region of interest" description="Disordered" evidence="6">
    <location>
        <begin position="374"/>
        <end position="426"/>
    </location>
</feature>
<dbReference type="GO" id="GO:0000447">
    <property type="term" value="P:endonucleolytic cleavage in ITS1 to separate SSU-rRNA from 5.8S rRNA and LSU-rRNA from tricistronic rRNA transcript (SSU-rRNA, 5.8S rRNA, LSU-rRNA)"/>
    <property type="evidence" value="ECO:0007669"/>
    <property type="project" value="TreeGrafter"/>
</dbReference>
<reference evidence="9" key="1">
    <citation type="journal article" date="2017" name="Plant J.">
        <title>The pomegranate (Punica granatum L.) genome and the genomics of punicalagin biosynthesis.</title>
        <authorList>
            <person name="Qin G."/>
            <person name="Xu C."/>
            <person name="Ming R."/>
            <person name="Tang H."/>
            <person name="Guyot R."/>
            <person name="Kramer E.M."/>
            <person name="Hu Y."/>
            <person name="Yi X."/>
            <person name="Qi Y."/>
            <person name="Xu X."/>
            <person name="Gao Z."/>
            <person name="Pan H."/>
            <person name="Jian J."/>
            <person name="Tian Y."/>
            <person name="Yue Z."/>
            <person name="Xu Y."/>
        </authorList>
    </citation>
    <scope>NUCLEOTIDE SEQUENCE [LARGE SCALE GENOMIC DNA]</scope>
    <source>
        <strain evidence="9">cv. Dabenzi</strain>
    </source>
</reference>
<keyword evidence="3 5" id="KW-0690">Ribosome biogenesis</keyword>
<feature type="compositionally biased region" description="Basic residues" evidence="6">
    <location>
        <begin position="399"/>
        <end position="411"/>
    </location>
</feature>
<dbReference type="GO" id="GO:0030687">
    <property type="term" value="C:preribosome, large subunit precursor"/>
    <property type="evidence" value="ECO:0007669"/>
    <property type="project" value="TreeGrafter"/>
</dbReference>
<evidence type="ECO:0000256" key="6">
    <source>
        <dbReference type="SAM" id="MobiDB-lite"/>
    </source>
</evidence>
<evidence type="ECO:0000313" key="8">
    <source>
        <dbReference type="EMBL" id="OWM65908.1"/>
    </source>
</evidence>
<comment type="function">
    <text evidence="5">Involved in ribosomal large subunit assembly.</text>
</comment>
<comment type="subcellular location">
    <subcellularLocation>
        <location evidence="1 5">Nucleus</location>
    </subcellularLocation>
</comment>
<dbReference type="Proteomes" id="UP000197138">
    <property type="component" value="Unassembled WGS sequence"/>
</dbReference>
<dbReference type="PANTHER" id="PTHR17602">
    <property type="entry name" value="RIBOSOME BIOGENESIS REGULATORY PROTEIN"/>
    <property type="match status" value="1"/>
</dbReference>
<dbReference type="PANTHER" id="PTHR17602:SF4">
    <property type="entry name" value="RIBOSOME BIOGENESIS REGULATORY PROTEIN HOMOLOG"/>
    <property type="match status" value="1"/>
</dbReference>
<comment type="similarity">
    <text evidence="2 5">Belongs to the RRS1 family.</text>
</comment>
<gene>
    <name evidence="8" type="ORF">CDL15_Pgr015333</name>
</gene>
<evidence type="ECO:0000256" key="3">
    <source>
        <dbReference type="ARBA" id="ARBA00022517"/>
    </source>
</evidence>
<keyword evidence="7" id="KW-0812">Transmembrane</keyword>
<feature type="region of interest" description="Disordered" evidence="6">
    <location>
        <begin position="315"/>
        <end position="351"/>
    </location>
</feature>
<evidence type="ECO:0000256" key="4">
    <source>
        <dbReference type="ARBA" id="ARBA00023242"/>
    </source>
</evidence>
<keyword evidence="7" id="KW-1133">Transmembrane helix</keyword>
<dbReference type="Pfam" id="PF04939">
    <property type="entry name" value="RRS1"/>
    <property type="match status" value="2"/>
</dbReference>
<dbReference type="GO" id="GO:0005730">
    <property type="term" value="C:nucleolus"/>
    <property type="evidence" value="ECO:0007669"/>
    <property type="project" value="TreeGrafter"/>
</dbReference>
<evidence type="ECO:0000256" key="7">
    <source>
        <dbReference type="SAM" id="Phobius"/>
    </source>
</evidence>
<dbReference type="AlphaFoldDB" id="A0A218W0B3"/>
<feature type="compositionally biased region" description="Basic and acidic residues" evidence="6">
    <location>
        <begin position="315"/>
        <end position="325"/>
    </location>
</feature>
<comment type="caution">
    <text evidence="8">The sequence shown here is derived from an EMBL/GenBank/DDBJ whole genome shotgun (WGS) entry which is preliminary data.</text>
</comment>
<evidence type="ECO:0000256" key="1">
    <source>
        <dbReference type="ARBA" id="ARBA00004123"/>
    </source>
</evidence>
<dbReference type="EMBL" id="MTKT01005556">
    <property type="protein sequence ID" value="OWM65908.1"/>
    <property type="molecule type" value="Genomic_DNA"/>
</dbReference>
<evidence type="ECO:0000256" key="2">
    <source>
        <dbReference type="ARBA" id="ARBA00010077"/>
    </source>
</evidence>
<evidence type="ECO:0000313" key="9">
    <source>
        <dbReference type="Proteomes" id="UP000197138"/>
    </source>
</evidence>
<dbReference type="GO" id="GO:0042273">
    <property type="term" value="P:ribosomal large subunit biogenesis"/>
    <property type="evidence" value="ECO:0007669"/>
    <property type="project" value="TreeGrafter"/>
</dbReference>
<feature type="compositionally biased region" description="Basic residues" evidence="6">
    <location>
        <begin position="241"/>
        <end position="250"/>
    </location>
</feature>
<dbReference type="InterPro" id="IPR007023">
    <property type="entry name" value="Ribosom_reg"/>
</dbReference>
<organism evidence="8 9">
    <name type="scientific">Punica granatum</name>
    <name type="common">Pomegranate</name>
    <dbReference type="NCBI Taxonomy" id="22663"/>
    <lineage>
        <taxon>Eukaryota</taxon>
        <taxon>Viridiplantae</taxon>
        <taxon>Streptophyta</taxon>
        <taxon>Embryophyta</taxon>
        <taxon>Tracheophyta</taxon>
        <taxon>Spermatophyta</taxon>
        <taxon>Magnoliopsida</taxon>
        <taxon>eudicotyledons</taxon>
        <taxon>Gunneridae</taxon>
        <taxon>Pentapetalae</taxon>
        <taxon>rosids</taxon>
        <taxon>malvids</taxon>
        <taxon>Myrtales</taxon>
        <taxon>Lythraceae</taxon>
        <taxon>Punica</taxon>
    </lineage>
</organism>
<evidence type="ECO:0000256" key="5">
    <source>
        <dbReference type="RuleBase" id="RU364132"/>
    </source>
</evidence>
<accession>A0A218W0B3</accession>
<proteinExistence type="inferred from homology"/>
<feature type="region of interest" description="Disordered" evidence="6">
    <location>
        <begin position="229"/>
        <end position="256"/>
    </location>
</feature>
<protein>
    <recommendedName>
        <fullName evidence="5">Ribosome biogenesis regulatory protein</fullName>
    </recommendedName>
</protein>
<keyword evidence="4 5" id="KW-0539">Nucleus</keyword>
<name>A0A218W0B3_PUNGR</name>
<sequence>METVDLGHLMAFDPTHQFSSLPSSRFGSLIFLYVLALKFSSLGIFLLGRLPLPTSVDISALLEELVESCLQKGRELVQAVANALFSLPSTEDLDGPIVKLPPPTTKLPREKHFGNLGNKGWYAVVDALDHDSVLGADSLLRKDEVVKDALLSLSISCYESMCLNKVIGEIYELPKPKPPTKWETFAKMKGIKKHKKDKVVWDEQTSAWKRRYGYDRVNDDQDIPIIEAKSTDEPGEDPFAKRRADKRKRVDKQEKNRVQNLKEAAKFGALPSHVQLAATALPITGTQAAPKKVSKNELGDVAGIAATATASGGKFDKKLEGEKKPKHDHKHRKFLPVAEGKGLGSKEKEQTDRVLNKLISKNSHEILNIDKAITMYNVKKEKKRRNQRGDSATSTSSKLKPKKNLQKKSSNKKGPSSSKKAKSKSK</sequence>
<feature type="transmembrane region" description="Helical" evidence="7">
    <location>
        <begin position="26"/>
        <end position="47"/>
    </location>
</feature>
<keyword evidence="7" id="KW-0472">Membrane</keyword>